<dbReference type="InterPro" id="IPR043519">
    <property type="entry name" value="NT_sf"/>
</dbReference>
<evidence type="ECO:0000313" key="3">
    <source>
        <dbReference type="Proteomes" id="UP000665020"/>
    </source>
</evidence>
<organism evidence="2 3">
    <name type="scientific">Iocasia fonsfrigidae</name>
    <dbReference type="NCBI Taxonomy" id="2682810"/>
    <lineage>
        <taxon>Bacteria</taxon>
        <taxon>Bacillati</taxon>
        <taxon>Bacillota</taxon>
        <taxon>Clostridia</taxon>
        <taxon>Halanaerobiales</taxon>
        <taxon>Halanaerobiaceae</taxon>
        <taxon>Iocasia</taxon>
    </lineage>
</organism>
<dbReference type="Proteomes" id="UP000665020">
    <property type="component" value="Chromosome"/>
</dbReference>
<dbReference type="CDD" id="cd05403">
    <property type="entry name" value="NT_KNTase_like"/>
    <property type="match status" value="1"/>
</dbReference>
<sequence>MARNKAMTKNKINEYIKTLEKHITVSKVVLYGSWANGSPDEYSDIDLAVFSPDFGKHKLKELQLLSKLTWNIDESIEAIPYSTDQLNNSDPTNLANNIMKNGEIIYDKTSRH</sequence>
<dbReference type="EMBL" id="CP046640">
    <property type="protein sequence ID" value="QTL97797.1"/>
    <property type="molecule type" value="Genomic_DNA"/>
</dbReference>
<keyword evidence="3" id="KW-1185">Reference proteome</keyword>
<dbReference type="InterPro" id="IPR041633">
    <property type="entry name" value="Polbeta"/>
</dbReference>
<accession>A0A8A7KFX9</accession>
<dbReference type="RefSeq" id="WP_125989587.1">
    <property type="nucleotide sequence ID" value="NZ_CP046640.1"/>
</dbReference>
<dbReference type="KEGG" id="ifn:GM661_07240"/>
<proteinExistence type="predicted"/>
<gene>
    <name evidence="2" type="ORF">GM661_07240</name>
</gene>
<dbReference type="PANTHER" id="PTHR43449">
    <property type="entry name" value="NUCLEOTIDYLTRANSFERASE"/>
    <property type="match status" value="1"/>
</dbReference>
<dbReference type="AlphaFoldDB" id="A0A8A7KFX9"/>
<dbReference type="Gene3D" id="3.30.460.10">
    <property type="entry name" value="Beta Polymerase, domain 2"/>
    <property type="match status" value="1"/>
</dbReference>
<evidence type="ECO:0000313" key="2">
    <source>
        <dbReference type="EMBL" id="QTL97797.1"/>
    </source>
</evidence>
<reference evidence="2" key="1">
    <citation type="submission" date="2019-12" db="EMBL/GenBank/DDBJ databases">
        <authorList>
            <person name="zhang j."/>
            <person name="sun C.M."/>
        </authorList>
    </citation>
    <scope>NUCLEOTIDE SEQUENCE</scope>
    <source>
        <strain evidence="2">NS-1</strain>
    </source>
</reference>
<evidence type="ECO:0000259" key="1">
    <source>
        <dbReference type="Pfam" id="PF18765"/>
    </source>
</evidence>
<dbReference type="SUPFAM" id="SSF81301">
    <property type="entry name" value="Nucleotidyltransferase"/>
    <property type="match status" value="1"/>
</dbReference>
<name>A0A8A7KFX9_9FIRM</name>
<feature type="domain" description="Polymerase beta nucleotidyltransferase" evidence="1">
    <location>
        <begin position="14"/>
        <end position="109"/>
    </location>
</feature>
<dbReference type="PANTHER" id="PTHR43449:SF1">
    <property type="entry name" value="POLYMERASE BETA NUCLEOTIDYLTRANSFERASE DOMAIN-CONTAINING PROTEIN"/>
    <property type="match status" value="1"/>
</dbReference>
<dbReference type="Pfam" id="PF18765">
    <property type="entry name" value="Polbeta"/>
    <property type="match status" value="1"/>
</dbReference>
<protein>
    <submittedName>
        <fullName evidence="2">Nucleotidyltransferase domain-containing protein</fullName>
    </submittedName>
</protein>